<evidence type="ECO:0000256" key="2">
    <source>
        <dbReference type="ARBA" id="ARBA00022475"/>
    </source>
</evidence>
<evidence type="ECO:0000256" key="1">
    <source>
        <dbReference type="ARBA" id="ARBA00004651"/>
    </source>
</evidence>
<feature type="domain" description="Threonine/Serine exporter ThrE" evidence="9">
    <location>
        <begin position="297"/>
        <end position="424"/>
    </location>
</feature>
<evidence type="ECO:0000313" key="10">
    <source>
        <dbReference type="EMBL" id="GGH59750.1"/>
    </source>
</evidence>
<dbReference type="InterPro" id="IPR010619">
    <property type="entry name" value="ThrE-like_N"/>
</dbReference>
<evidence type="ECO:0000259" key="9">
    <source>
        <dbReference type="Pfam" id="PF12821"/>
    </source>
</evidence>
<dbReference type="PANTHER" id="PTHR34390:SF2">
    <property type="entry name" value="SUCCINATE TRANSPORTER SUBUNIT YJJP-RELATED"/>
    <property type="match status" value="1"/>
</dbReference>
<dbReference type="AlphaFoldDB" id="A0A917MRK4"/>
<comment type="similarity">
    <text evidence="6">Belongs to the ThrE exporter (TC 2.A.79) family.</text>
</comment>
<dbReference type="Pfam" id="PF06738">
    <property type="entry name" value="ThrE"/>
    <property type="match status" value="1"/>
</dbReference>
<dbReference type="Pfam" id="PF12821">
    <property type="entry name" value="ThrE_2"/>
    <property type="match status" value="1"/>
</dbReference>
<proteinExistence type="inferred from homology"/>
<evidence type="ECO:0000256" key="3">
    <source>
        <dbReference type="ARBA" id="ARBA00022692"/>
    </source>
</evidence>
<protein>
    <recommendedName>
        <fullName evidence="12">Threonine/serine exporter family protein</fullName>
    </recommendedName>
</protein>
<evidence type="ECO:0000256" key="5">
    <source>
        <dbReference type="ARBA" id="ARBA00023136"/>
    </source>
</evidence>
<dbReference type="RefSeq" id="WP_229723049.1">
    <property type="nucleotide sequence ID" value="NZ_BMDC01000001.1"/>
</dbReference>
<keyword evidence="11" id="KW-1185">Reference proteome</keyword>
<keyword evidence="4 7" id="KW-1133">Transmembrane helix</keyword>
<dbReference type="InterPro" id="IPR050539">
    <property type="entry name" value="ThrE_Dicarb/AminoAcid_Exp"/>
</dbReference>
<sequence>MTNSPDFPPTNSIYLGSSRQQHEYLVAQSAVVMKLGLLLLKSGASAYRVKNSMARLARAVGLEEHRSQVTFTEITTTSYAIGNFRTEIAEQRAMGISAYRIDLLSDFVSSLPERITPREAEKEIDRIEKLPHLYTRWMLTLAAAFACAGFAFLNNGGLVECAVVFLAAGMGQFLRASLMKREVNHLVIWFLCGVLAAGFYIGAIFSLVATGLETADHMVGFISAVLFLVPGFPLVTGMLDLARFDFSAALSRLTYVGLLLVSASAAIWLLAMIFELPLKVAEPLPINPVLHYSLRVASSFIAAYGFAMLFSAMPLSAMWAGLIAGIINPLRILMTDLGLAPQLSVFLASLLAALLAEIIAPLHRHRFSRISLSVPAVVTMVPGVTFYRSMANMSNGDLTQAATGIVEVLLIFFAIGMGLVASRFMMDKNWFYNRDLQKVRYFNIDHHLR</sequence>
<gene>
    <name evidence="10" type="ORF">GCM10007359_07250</name>
</gene>
<keyword evidence="5 7" id="KW-0472">Membrane</keyword>
<evidence type="ECO:0008006" key="12">
    <source>
        <dbReference type="Google" id="ProtNLM"/>
    </source>
</evidence>
<evidence type="ECO:0000259" key="8">
    <source>
        <dbReference type="Pfam" id="PF06738"/>
    </source>
</evidence>
<name>A0A917MRK4_9MICC</name>
<evidence type="ECO:0000313" key="11">
    <source>
        <dbReference type="Proteomes" id="UP000600171"/>
    </source>
</evidence>
<keyword evidence="3 7" id="KW-0812">Transmembrane</keyword>
<evidence type="ECO:0000256" key="7">
    <source>
        <dbReference type="SAM" id="Phobius"/>
    </source>
</evidence>
<feature type="transmembrane region" description="Helical" evidence="7">
    <location>
        <begin position="372"/>
        <end position="389"/>
    </location>
</feature>
<evidence type="ECO:0000256" key="6">
    <source>
        <dbReference type="ARBA" id="ARBA00034125"/>
    </source>
</evidence>
<feature type="transmembrane region" description="Helical" evidence="7">
    <location>
        <begin position="186"/>
        <end position="212"/>
    </location>
</feature>
<feature type="transmembrane region" description="Helical" evidence="7">
    <location>
        <begin position="401"/>
        <end position="421"/>
    </location>
</feature>
<comment type="subcellular location">
    <subcellularLocation>
        <location evidence="1">Cell membrane</location>
        <topology evidence="1">Multi-pass membrane protein</topology>
    </subcellularLocation>
</comment>
<dbReference type="EMBL" id="BMDC01000001">
    <property type="protein sequence ID" value="GGH59750.1"/>
    <property type="molecule type" value="Genomic_DNA"/>
</dbReference>
<dbReference type="GO" id="GO:0015744">
    <property type="term" value="P:succinate transport"/>
    <property type="evidence" value="ECO:0007669"/>
    <property type="project" value="TreeGrafter"/>
</dbReference>
<dbReference type="Proteomes" id="UP000600171">
    <property type="component" value="Unassembled WGS sequence"/>
</dbReference>
<dbReference type="PANTHER" id="PTHR34390">
    <property type="entry name" value="UPF0442 PROTEIN YJJB-RELATED"/>
    <property type="match status" value="1"/>
</dbReference>
<feature type="transmembrane region" description="Helical" evidence="7">
    <location>
        <begin position="340"/>
        <end position="360"/>
    </location>
</feature>
<feature type="transmembrane region" description="Helical" evidence="7">
    <location>
        <begin position="218"/>
        <end position="241"/>
    </location>
</feature>
<evidence type="ECO:0000256" key="4">
    <source>
        <dbReference type="ARBA" id="ARBA00022989"/>
    </source>
</evidence>
<accession>A0A917MRK4</accession>
<reference evidence="10 11" key="1">
    <citation type="journal article" date="2014" name="Int. J. Syst. Evol. Microbiol.">
        <title>Complete genome sequence of Corynebacterium casei LMG S-19264T (=DSM 44701T), isolated from a smear-ripened cheese.</title>
        <authorList>
            <consortium name="US DOE Joint Genome Institute (JGI-PGF)"/>
            <person name="Walter F."/>
            <person name="Albersmeier A."/>
            <person name="Kalinowski J."/>
            <person name="Ruckert C."/>
        </authorList>
    </citation>
    <scope>NUCLEOTIDE SEQUENCE [LARGE SCALE GENOMIC DNA]</scope>
    <source>
        <strain evidence="10 11">CCM 8669</strain>
    </source>
</reference>
<dbReference type="GO" id="GO:0005886">
    <property type="term" value="C:plasma membrane"/>
    <property type="evidence" value="ECO:0007669"/>
    <property type="project" value="UniProtKB-SubCell"/>
</dbReference>
<dbReference type="InterPro" id="IPR024528">
    <property type="entry name" value="ThrE_2"/>
</dbReference>
<feature type="domain" description="Threonine/serine exporter-like N-terminal" evidence="8">
    <location>
        <begin position="31"/>
        <end position="272"/>
    </location>
</feature>
<keyword evidence="2" id="KW-1003">Cell membrane</keyword>
<organism evidence="10 11">
    <name type="scientific">Rothia aerolata</name>
    <dbReference type="NCBI Taxonomy" id="1812262"/>
    <lineage>
        <taxon>Bacteria</taxon>
        <taxon>Bacillati</taxon>
        <taxon>Actinomycetota</taxon>
        <taxon>Actinomycetes</taxon>
        <taxon>Micrococcales</taxon>
        <taxon>Micrococcaceae</taxon>
        <taxon>Rothia</taxon>
    </lineage>
</organism>
<dbReference type="GO" id="GO:0022857">
    <property type="term" value="F:transmembrane transporter activity"/>
    <property type="evidence" value="ECO:0007669"/>
    <property type="project" value="InterPro"/>
</dbReference>
<feature type="transmembrane region" description="Helical" evidence="7">
    <location>
        <begin position="24"/>
        <end position="40"/>
    </location>
</feature>
<comment type="caution">
    <text evidence="10">The sequence shown here is derived from an EMBL/GenBank/DDBJ whole genome shotgun (WGS) entry which is preliminary data.</text>
</comment>
<feature type="transmembrane region" description="Helical" evidence="7">
    <location>
        <begin position="253"/>
        <end position="274"/>
    </location>
</feature>